<keyword evidence="3" id="KW-1185">Reference proteome</keyword>
<dbReference type="EMBL" id="UYRU01071294">
    <property type="protein sequence ID" value="VDN20848.1"/>
    <property type="molecule type" value="Genomic_DNA"/>
</dbReference>
<dbReference type="OrthoDB" id="514823at2759"/>
<feature type="compositionally biased region" description="Acidic residues" evidence="1">
    <location>
        <begin position="16"/>
        <end position="27"/>
    </location>
</feature>
<feature type="region of interest" description="Disordered" evidence="1">
    <location>
        <begin position="43"/>
        <end position="65"/>
    </location>
</feature>
<organism evidence="2 3">
    <name type="scientific">Dibothriocephalus latus</name>
    <name type="common">Fish tapeworm</name>
    <name type="synonym">Diphyllobothrium latum</name>
    <dbReference type="NCBI Taxonomy" id="60516"/>
    <lineage>
        <taxon>Eukaryota</taxon>
        <taxon>Metazoa</taxon>
        <taxon>Spiralia</taxon>
        <taxon>Lophotrochozoa</taxon>
        <taxon>Platyhelminthes</taxon>
        <taxon>Cestoda</taxon>
        <taxon>Eucestoda</taxon>
        <taxon>Diphyllobothriidea</taxon>
        <taxon>Diphyllobothriidae</taxon>
        <taxon>Dibothriocephalus</taxon>
    </lineage>
</organism>
<feature type="compositionally biased region" description="Basic and acidic residues" evidence="1">
    <location>
        <begin position="140"/>
        <end position="154"/>
    </location>
</feature>
<name>A0A3P7MED8_DIBLA</name>
<evidence type="ECO:0000256" key="1">
    <source>
        <dbReference type="SAM" id="MobiDB-lite"/>
    </source>
</evidence>
<feature type="region of interest" description="Disordered" evidence="1">
    <location>
        <begin position="89"/>
        <end position="169"/>
    </location>
</feature>
<feature type="compositionally biased region" description="Polar residues" evidence="1">
    <location>
        <begin position="158"/>
        <end position="167"/>
    </location>
</feature>
<feature type="region of interest" description="Disordered" evidence="1">
    <location>
        <begin position="1"/>
        <end position="27"/>
    </location>
</feature>
<evidence type="ECO:0000313" key="2">
    <source>
        <dbReference type="EMBL" id="VDN20848.1"/>
    </source>
</evidence>
<reference evidence="2 3" key="1">
    <citation type="submission" date="2018-11" db="EMBL/GenBank/DDBJ databases">
        <authorList>
            <consortium name="Pathogen Informatics"/>
        </authorList>
    </citation>
    <scope>NUCLEOTIDE SEQUENCE [LARGE SCALE GENOMIC DNA]</scope>
</reference>
<feature type="compositionally biased region" description="Basic and acidic residues" evidence="1">
    <location>
        <begin position="89"/>
        <end position="98"/>
    </location>
</feature>
<proteinExistence type="predicted"/>
<dbReference type="AlphaFoldDB" id="A0A3P7MED8"/>
<accession>A0A3P7MED8</accession>
<evidence type="ECO:0000313" key="3">
    <source>
        <dbReference type="Proteomes" id="UP000281553"/>
    </source>
</evidence>
<protein>
    <submittedName>
        <fullName evidence="2">Uncharacterized protein</fullName>
    </submittedName>
</protein>
<feature type="compositionally biased region" description="Basic and acidic residues" evidence="1">
    <location>
        <begin position="50"/>
        <end position="65"/>
    </location>
</feature>
<sequence length="198" mass="21952">MPATLSEQTELPDPFADSDEQSSEEEIALAASSSLKKRQRLYFSSDDEAGEVKEAELDSKKSPTKDAKEAIYGFLVYAFFLFTKRSSPKVDKATLKESPKKKHDKTPPSNATQRQPALKAFNDNDDDDSFLTTSKQPSPKVDKAMHSIPKESPKKKSNNATSSNAIQRQRVLKTFKDDDGFLTGLGGAADFKRCDLRP</sequence>
<gene>
    <name evidence="2" type="ORF">DILT_LOCUS13712</name>
</gene>
<dbReference type="Proteomes" id="UP000281553">
    <property type="component" value="Unassembled WGS sequence"/>
</dbReference>